<reference evidence="2" key="1">
    <citation type="journal article" date="2022" name="bioRxiv">
        <title>Sequencing and chromosome-scale assembly of the giantPleurodeles waltlgenome.</title>
        <authorList>
            <person name="Brown T."/>
            <person name="Elewa A."/>
            <person name="Iarovenko S."/>
            <person name="Subramanian E."/>
            <person name="Araus A.J."/>
            <person name="Petzold A."/>
            <person name="Susuki M."/>
            <person name="Suzuki K.-i.T."/>
            <person name="Hayashi T."/>
            <person name="Toyoda A."/>
            <person name="Oliveira C."/>
            <person name="Osipova E."/>
            <person name="Leigh N.D."/>
            <person name="Simon A."/>
            <person name="Yun M.H."/>
        </authorList>
    </citation>
    <scope>NUCLEOTIDE SEQUENCE</scope>
    <source>
        <strain evidence="2">20211129_DDA</strain>
        <tissue evidence="2">Liver</tissue>
    </source>
</reference>
<dbReference type="Proteomes" id="UP001066276">
    <property type="component" value="Chromosome 10"/>
</dbReference>
<evidence type="ECO:0000256" key="1">
    <source>
        <dbReference type="SAM" id="MobiDB-lite"/>
    </source>
</evidence>
<dbReference type="AlphaFoldDB" id="A0AAV7MEG1"/>
<comment type="caution">
    <text evidence="2">The sequence shown here is derived from an EMBL/GenBank/DDBJ whole genome shotgun (WGS) entry which is preliminary data.</text>
</comment>
<evidence type="ECO:0000313" key="2">
    <source>
        <dbReference type="EMBL" id="KAJ1101519.1"/>
    </source>
</evidence>
<name>A0AAV7MEG1_PLEWA</name>
<dbReference type="EMBL" id="JANPWB010000014">
    <property type="protein sequence ID" value="KAJ1101519.1"/>
    <property type="molecule type" value="Genomic_DNA"/>
</dbReference>
<accession>A0AAV7MEG1</accession>
<evidence type="ECO:0000313" key="3">
    <source>
        <dbReference type="Proteomes" id="UP001066276"/>
    </source>
</evidence>
<gene>
    <name evidence="2" type="ORF">NDU88_006586</name>
</gene>
<feature type="region of interest" description="Disordered" evidence="1">
    <location>
        <begin position="1"/>
        <end position="43"/>
    </location>
</feature>
<sequence length="114" mass="11904">MAGGREESGCLPGPLAGGGGSAGDPIGGRVGPCPPTTPAASAPEPWVDLGVVWLGWLGGHEERSGFLERLLWLQSWGLRGWVAYVVGCWLDWRLRLEPLVRRGGSGPVEGDCAG</sequence>
<organism evidence="2 3">
    <name type="scientific">Pleurodeles waltl</name>
    <name type="common">Iberian ribbed newt</name>
    <dbReference type="NCBI Taxonomy" id="8319"/>
    <lineage>
        <taxon>Eukaryota</taxon>
        <taxon>Metazoa</taxon>
        <taxon>Chordata</taxon>
        <taxon>Craniata</taxon>
        <taxon>Vertebrata</taxon>
        <taxon>Euteleostomi</taxon>
        <taxon>Amphibia</taxon>
        <taxon>Batrachia</taxon>
        <taxon>Caudata</taxon>
        <taxon>Salamandroidea</taxon>
        <taxon>Salamandridae</taxon>
        <taxon>Pleurodelinae</taxon>
        <taxon>Pleurodeles</taxon>
    </lineage>
</organism>
<feature type="compositionally biased region" description="Gly residues" evidence="1">
    <location>
        <begin position="15"/>
        <end position="30"/>
    </location>
</feature>
<protein>
    <submittedName>
        <fullName evidence="2">Uncharacterized protein</fullName>
    </submittedName>
</protein>
<proteinExistence type="predicted"/>
<keyword evidence="3" id="KW-1185">Reference proteome</keyword>